<feature type="compositionally biased region" description="Low complexity" evidence="11">
    <location>
        <begin position="1244"/>
        <end position="1257"/>
    </location>
</feature>
<keyword evidence="9" id="KW-0407">Ion channel</keyword>
<feature type="transmembrane region" description="Helical" evidence="12">
    <location>
        <begin position="645"/>
        <end position="662"/>
    </location>
</feature>
<reference evidence="13" key="1">
    <citation type="submission" date="2019-08" db="EMBL/GenBank/DDBJ databases">
        <title>The improved chromosome-level genome for the pearl oyster Pinctada fucata martensii using PacBio sequencing and Hi-C.</title>
        <authorList>
            <person name="Zheng Z."/>
        </authorList>
    </citation>
    <scope>NUCLEOTIDE SEQUENCE</scope>
    <source>
        <strain evidence="13">ZZ-2019</strain>
        <tissue evidence="13">Adductor muscle</tissue>
    </source>
</reference>
<feature type="transmembrane region" description="Helical" evidence="12">
    <location>
        <begin position="925"/>
        <end position="944"/>
    </location>
</feature>
<evidence type="ECO:0000256" key="2">
    <source>
        <dbReference type="ARBA" id="ARBA00022448"/>
    </source>
</evidence>
<evidence type="ECO:0000313" key="13">
    <source>
        <dbReference type="EMBL" id="KAK3103463.1"/>
    </source>
</evidence>
<evidence type="ECO:0000256" key="10">
    <source>
        <dbReference type="SAM" id="Coils"/>
    </source>
</evidence>
<keyword evidence="3" id="KW-1003">Cell membrane</keyword>
<feature type="compositionally biased region" description="Low complexity" evidence="11">
    <location>
        <begin position="288"/>
        <end position="299"/>
    </location>
</feature>
<comment type="caution">
    <text evidence="13">The sequence shown here is derived from an EMBL/GenBank/DDBJ whole genome shotgun (WGS) entry which is preliminary data.</text>
</comment>
<evidence type="ECO:0000256" key="5">
    <source>
        <dbReference type="ARBA" id="ARBA00022882"/>
    </source>
</evidence>
<dbReference type="EMBL" id="VSWD01000005">
    <property type="protein sequence ID" value="KAK3103463.1"/>
    <property type="molecule type" value="Genomic_DNA"/>
</dbReference>
<dbReference type="PANTHER" id="PTHR46480">
    <property type="entry name" value="F20B24.22"/>
    <property type="match status" value="1"/>
</dbReference>
<organism evidence="13 14">
    <name type="scientific">Pinctada imbricata</name>
    <name type="common">Atlantic pearl-oyster</name>
    <name type="synonym">Pinctada martensii</name>
    <dbReference type="NCBI Taxonomy" id="66713"/>
    <lineage>
        <taxon>Eukaryota</taxon>
        <taxon>Metazoa</taxon>
        <taxon>Spiralia</taxon>
        <taxon>Lophotrochozoa</taxon>
        <taxon>Mollusca</taxon>
        <taxon>Bivalvia</taxon>
        <taxon>Autobranchia</taxon>
        <taxon>Pteriomorphia</taxon>
        <taxon>Pterioida</taxon>
        <taxon>Pterioidea</taxon>
        <taxon>Pteriidae</taxon>
        <taxon>Pinctada</taxon>
    </lineage>
</organism>
<evidence type="ECO:0000256" key="1">
    <source>
        <dbReference type="ARBA" id="ARBA00004651"/>
    </source>
</evidence>
<proteinExistence type="predicted"/>
<name>A0AA88YEJ5_PINIB</name>
<keyword evidence="2" id="KW-0813">Transport</keyword>
<feature type="compositionally biased region" description="Basic and acidic residues" evidence="11">
    <location>
        <begin position="1"/>
        <end position="25"/>
    </location>
</feature>
<feature type="compositionally biased region" description="Basic and acidic residues" evidence="11">
    <location>
        <begin position="126"/>
        <end position="145"/>
    </location>
</feature>
<dbReference type="InterPro" id="IPR027359">
    <property type="entry name" value="Volt_channel_dom_sf"/>
</dbReference>
<evidence type="ECO:0000256" key="11">
    <source>
        <dbReference type="SAM" id="MobiDB-lite"/>
    </source>
</evidence>
<dbReference type="Gene3D" id="1.20.120.350">
    <property type="entry name" value="Voltage-gated potassium channels. Chain C"/>
    <property type="match status" value="3"/>
</dbReference>
<dbReference type="InterPro" id="IPR031846">
    <property type="entry name" value="Hvcn1"/>
</dbReference>
<evidence type="ECO:0000256" key="3">
    <source>
        <dbReference type="ARBA" id="ARBA00022475"/>
    </source>
</evidence>
<dbReference type="GO" id="GO:0030171">
    <property type="term" value="F:voltage-gated proton channel activity"/>
    <property type="evidence" value="ECO:0007669"/>
    <property type="project" value="InterPro"/>
</dbReference>
<feature type="transmembrane region" description="Helical" evidence="12">
    <location>
        <begin position="615"/>
        <end position="633"/>
    </location>
</feature>
<gene>
    <name evidence="13" type="ORF">FSP39_019439</name>
</gene>
<feature type="transmembrane region" description="Helical" evidence="12">
    <location>
        <begin position="1095"/>
        <end position="1121"/>
    </location>
</feature>
<feature type="compositionally biased region" description="Basic and acidic residues" evidence="11">
    <location>
        <begin position="153"/>
        <end position="179"/>
    </location>
</feature>
<keyword evidence="8 12" id="KW-0472">Membrane</keyword>
<evidence type="ECO:0000256" key="7">
    <source>
        <dbReference type="ARBA" id="ARBA00023065"/>
    </source>
</evidence>
<protein>
    <recommendedName>
        <fullName evidence="15">Voltage-gated hydrogen channel 1</fullName>
    </recommendedName>
</protein>
<keyword evidence="10" id="KW-0175">Coiled coil</keyword>
<accession>A0AA88YEJ5</accession>
<feature type="compositionally biased region" description="Basic and acidic residues" evidence="11">
    <location>
        <begin position="1217"/>
        <end position="1235"/>
    </location>
</feature>
<keyword evidence="5" id="KW-0851">Voltage-gated channel</keyword>
<evidence type="ECO:0000256" key="6">
    <source>
        <dbReference type="ARBA" id="ARBA00022989"/>
    </source>
</evidence>
<keyword evidence="4 12" id="KW-0812">Transmembrane</keyword>
<keyword evidence="6 12" id="KW-1133">Transmembrane helix</keyword>
<feature type="region of interest" description="Disordered" evidence="11">
    <location>
        <begin position="1"/>
        <end position="299"/>
    </location>
</feature>
<feature type="compositionally biased region" description="Polar residues" evidence="11">
    <location>
        <begin position="1206"/>
        <end position="1216"/>
    </location>
</feature>
<feature type="region of interest" description="Disordered" evidence="11">
    <location>
        <begin position="1196"/>
        <end position="1268"/>
    </location>
</feature>
<feature type="compositionally biased region" description="Low complexity" evidence="11">
    <location>
        <begin position="1196"/>
        <end position="1205"/>
    </location>
</feature>
<keyword evidence="14" id="KW-1185">Reference proteome</keyword>
<evidence type="ECO:0000256" key="9">
    <source>
        <dbReference type="ARBA" id="ARBA00023303"/>
    </source>
</evidence>
<feature type="coiled-coil region" evidence="10">
    <location>
        <begin position="1015"/>
        <end position="1069"/>
    </location>
</feature>
<feature type="transmembrane region" description="Helical" evidence="12">
    <location>
        <begin position="985"/>
        <end position="1008"/>
    </location>
</feature>
<evidence type="ECO:0000313" key="14">
    <source>
        <dbReference type="Proteomes" id="UP001186944"/>
    </source>
</evidence>
<dbReference type="Proteomes" id="UP001186944">
    <property type="component" value="Unassembled WGS sequence"/>
</dbReference>
<sequence length="1399" mass="157138">MLSPKESDRLSEKTSGRDPSWDRVRHGVPSSQSVRVQLLRMSKSKKRVDYTQFGAGDDDDDFAEFTPPASKRQKTVKKEVPNKSSDKEDKGKRKSRPSIDDKLYERELQAALELSIIDSQPSPKPAKSDVSEEKENVKDTTDKVMDTQNNIRDTQDSVKKTTENIKEKTTSVKTVETKAEISPNKGDSDDEIVLLESGVVEKPKSTGRTPRRKATKNVVIDNDDDEDYNEKESDAGSDFGLEEDDESDDESDEDFNLDDDDSDFDSKGKKKAKSKVKETCKSKKTPAKSKAPATKLPAKSKAAVKAPAVSCRTPKIAGNSLSKTSAVRNTPPVSRPSVASPMPRWNPPVLAMKRKSGTTNGLKVLASGSLSIARAHADQALLKTEAWLEKELERENAKPPTNVFLRCMQSGEQISVSYWRSLYKQFYTLLPFIGLSSPVVGLYLVSRTAGGSHIEINTYLPFCRFKQSGGKALHSKHVLLAVVILNVIDCVLVLSELILDIHYVTDLLHEHEEIEGAFLNKMKDRFPTELALISNADTLFDHIVKADVTWSNSSYIKPNTPLGREIQLHRRVLRSTDRINYNTSTDTSLTGVLLPGIIKDGHSLTEDLAHGFHKASITILGILVLQTILKIICIGRHLLEKKIEVFDGFIVFASFALDLAFIKGLTAHKLQDFVLILAFIVPWRVLRVVNSLIVAVIDHEHFRLKLLYKQKKSISSNLRDTKAKITDLQTLARGSLSIARAHAVLTKTEKHLEKSIARENKEPPKTCIGKTRFYGQKTLHSKQILLAVVILNILDCALVLTELLVDVYFIKDVINYTEDSSASFIKDMRTVYPTELEHIGTDDIEELRHKLLAAQIKFTDHHATTDNNTHSSNDSSSTHVVRKRDVYSNTHLIVKRSTSEGGSGQSHKPEYTHSSKIKVAHACHYASVAILFILLIENIMKIFCNGKEYFEKKLEVFDGFIVVASLVADLVLIKGIHSYDADDVIITLTFLIPWRIIRVVNSLIVIVMDHEHFRMKLMYKQKKKVTNELKDVKKDNKTLQALASGSLAFARAHAVLDKTEKELEAAIQKENRKPPESCIGKTRFKGQKLLHSKHVLLCIVFMNILDCILVLGELILDIYYLKGLLESEHAATYGFVTDMRTKYPTELGYLDEKDIDILRAKILKSHVDFSGHHIEATTPHEFSSFPSSILNDVTSSFPPSTSTTSDDMYNGTTSFHTHNDTDSSTHSIGKRDVKSNTHHRMKRAANSNLMTNSSSNSTDDHHDVHHHHNAHSIEEKVAHIFHYCSVSILGILVIETAMKIFCSGKEYFENKLEVFDGFIVVVSFTVDLVFIKGLSAYEIQQFVVILAFLVPWRVIRVVNSLVVAVIDHEHFRMKLLYKQKKEVVNELKSVKSENKSLQV</sequence>
<dbReference type="GO" id="GO:0034702">
    <property type="term" value="C:monoatomic ion channel complex"/>
    <property type="evidence" value="ECO:0007669"/>
    <property type="project" value="UniProtKB-KW"/>
</dbReference>
<feature type="compositionally biased region" description="Basic and acidic residues" evidence="11">
    <location>
        <begin position="76"/>
        <end position="108"/>
    </location>
</feature>
<dbReference type="PANTHER" id="PTHR46480:SF1">
    <property type="entry name" value="VOLTAGE-GATED HYDROGEN CHANNEL 1"/>
    <property type="match status" value="1"/>
</dbReference>
<keyword evidence="7" id="KW-0406">Ion transport</keyword>
<feature type="transmembrane region" description="Helical" evidence="12">
    <location>
        <begin position="784"/>
        <end position="810"/>
    </location>
</feature>
<feature type="compositionally biased region" description="Polar residues" evidence="11">
    <location>
        <begin position="322"/>
        <end position="332"/>
    </location>
</feature>
<feature type="transmembrane region" description="Helical" evidence="12">
    <location>
        <begin position="956"/>
        <end position="973"/>
    </location>
</feature>
<evidence type="ECO:0000256" key="12">
    <source>
        <dbReference type="SAM" id="Phobius"/>
    </source>
</evidence>
<comment type="subcellular location">
    <subcellularLocation>
        <location evidence="1">Cell membrane</location>
        <topology evidence="1">Multi-pass membrane protein</topology>
    </subcellularLocation>
</comment>
<feature type="transmembrane region" description="Helical" evidence="12">
    <location>
        <begin position="674"/>
        <end position="697"/>
    </location>
</feature>
<evidence type="ECO:0008006" key="15">
    <source>
        <dbReference type="Google" id="ProtNLM"/>
    </source>
</evidence>
<evidence type="ECO:0000256" key="4">
    <source>
        <dbReference type="ARBA" id="ARBA00022692"/>
    </source>
</evidence>
<evidence type="ECO:0000256" key="8">
    <source>
        <dbReference type="ARBA" id="ARBA00023136"/>
    </source>
</evidence>
<feature type="compositionally biased region" description="Acidic residues" evidence="11">
    <location>
        <begin position="240"/>
        <end position="263"/>
    </location>
</feature>
<feature type="region of interest" description="Disordered" evidence="11">
    <location>
        <begin position="322"/>
        <end position="345"/>
    </location>
</feature>
<dbReference type="GO" id="GO:0005886">
    <property type="term" value="C:plasma membrane"/>
    <property type="evidence" value="ECO:0007669"/>
    <property type="project" value="UniProtKB-SubCell"/>
</dbReference>